<dbReference type="RefSeq" id="XP_004346351.1">
    <property type="nucleotide sequence ID" value="XM_004346301.2"/>
</dbReference>
<dbReference type="OrthoDB" id="1470350at2759"/>
<keyword evidence="3 7" id="KW-0479">Metal-binding</keyword>
<reference evidence="10" key="1">
    <citation type="submission" date="2011-02" db="EMBL/GenBank/DDBJ databases">
        <title>The Genome Sequence of Capsaspora owczarzaki ATCC 30864.</title>
        <authorList>
            <person name="Russ C."/>
            <person name="Cuomo C."/>
            <person name="Burger G."/>
            <person name="Gray M.W."/>
            <person name="Holland P.W.H."/>
            <person name="King N."/>
            <person name="Lang F.B.F."/>
            <person name="Roger A.J."/>
            <person name="Ruiz-Trillo I."/>
            <person name="Young S.K."/>
            <person name="Zeng Q."/>
            <person name="Gargeya S."/>
            <person name="Alvarado L."/>
            <person name="Berlin A."/>
            <person name="Chapman S.B."/>
            <person name="Chen Z."/>
            <person name="Freedman E."/>
            <person name="Gellesch M."/>
            <person name="Goldberg J."/>
            <person name="Griggs A."/>
            <person name="Gujja S."/>
            <person name="Heilman E."/>
            <person name="Heiman D."/>
            <person name="Howarth C."/>
            <person name="Mehta T."/>
            <person name="Neiman D."/>
            <person name="Pearson M."/>
            <person name="Roberts A."/>
            <person name="Saif S."/>
            <person name="Shea T."/>
            <person name="Shenoy N."/>
            <person name="Sisk P."/>
            <person name="Stolte C."/>
            <person name="Sykes S."/>
            <person name="White J."/>
            <person name="Yandava C."/>
            <person name="Haas B."/>
            <person name="Nusbaum C."/>
            <person name="Birren B."/>
        </authorList>
    </citation>
    <scope>NUCLEOTIDE SEQUENCE</scope>
    <source>
        <strain evidence="10">ATCC 30864</strain>
    </source>
</reference>
<dbReference type="AlphaFoldDB" id="A0A0D2WSL5"/>
<evidence type="ECO:0000256" key="3">
    <source>
        <dbReference type="ARBA" id="ARBA00022723"/>
    </source>
</evidence>
<keyword evidence="6 8" id="KW-0503">Monooxygenase</keyword>
<gene>
    <name evidence="9" type="ORF">CAOG_005678</name>
</gene>
<evidence type="ECO:0000256" key="6">
    <source>
        <dbReference type="ARBA" id="ARBA00023033"/>
    </source>
</evidence>
<evidence type="ECO:0000256" key="1">
    <source>
        <dbReference type="ARBA" id="ARBA00010617"/>
    </source>
</evidence>
<protein>
    <submittedName>
        <fullName evidence="9">Cytochrome P450</fullName>
    </submittedName>
</protein>
<dbReference type="InParanoid" id="A0A0D2WSL5"/>
<dbReference type="STRING" id="595528.A0A0D2WSL5"/>
<accession>A0A0D2WSL5</accession>
<evidence type="ECO:0000256" key="5">
    <source>
        <dbReference type="ARBA" id="ARBA00023004"/>
    </source>
</evidence>
<dbReference type="Pfam" id="PF00067">
    <property type="entry name" value="p450"/>
    <property type="match status" value="1"/>
</dbReference>
<dbReference type="PROSITE" id="PS00086">
    <property type="entry name" value="CYTOCHROME_P450"/>
    <property type="match status" value="1"/>
</dbReference>
<sequence>MLLQAILFAAVAALAFVYFKVRGTAPFLDFPGPPRHWFWQNARQVTKVLHARHDWWRAISKEYGNIVYYRSLGINILNVSDPEILDQVFKNYTIFPSRALKNPFVRVLPLGLVAMETSDRWSRHRRLLSPLFAEKFMEVYATVFIASGERLFKQWHETPRGTKINIYEAFIRLTLDIIGLTGFGYNFAALDNPDSRYVHAGQEILDEIVRLNLLPKPIAALDRAKKDKLRDGMKAFEDVVDDVVKANRAGGNDEDETSKNMLSELLRMQDEEGKLTREEVHDEIITLMIAGHETTANTMSWAIFQLARNPSVQAKLRQEIETVLEGRPPKYEDRKNLPYTEWVIKESLRMYPTLPIIPREAMADTEIRGKLVPKGTWVQADLVSMHSDPKIWGDPETFRPERFDESNPDNNRHPAAFMPFGGGRRICIGQRFAFLEATLVLARAIQQFEFRMDPDQQVTGYTDISYGPKIGLLVDVIPIQPKAE</sequence>
<evidence type="ECO:0000256" key="2">
    <source>
        <dbReference type="ARBA" id="ARBA00022617"/>
    </source>
</evidence>
<dbReference type="PRINTS" id="PR00385">
    <property type="entry name" value="P450"/>
</dbReference>
<dbReference type="GO" id="GO:0004497">
    <property type="term" value="F:monooxygenase activity"/>
    <property type="evidence" value="ECO:0007669"/>
    <property type="project" value="UniProtKB-KW"/>
</dbReference>
<dbReference type="InterPro" id="IPR050196">
    <property type="entry name" value="Cytochrome_P450_Monoox"/>
</dbReference>
<dbReference type="PANTHER" id="PTHR24291">
    <property type="entry name" value="CYTOCHROME P450 FAMILY 4"/>
    <property type="match status" value="1"/>
</dbReference>
<keyword evidence="5 7" id="KW-0408">Iron</keyword>
<dbReference type="PhylomeDB" id="A0A0D2WSL5"/>
<dbReference type="InterPro" id="IPR002401">
    <property type="entry name" value="Cyt_P450_E_grp-I"/>
</dbReference>
<dbReference type="GO" id="GO:0005506">
    <property type="term" value="F:iron ion binding"/>
    <property type="evidence" value="ECO:0007669"/>
    <property type="project" value="InterPro"/>
</dbReference>
<dbReference type="SUPFAM" id="SSF48264">
    <property type="entry name" value="Cytochrome P450"/>
    <property type="match status" value="1"/>
</dbReference>
<proteinExistence type="inferred from homology"/>
<keyword evidence="4 8" id="KW-0560">Oxidoreductase</keyword>
<evidence type="ECO:0000313" key="9">
    <source>
        <dbReference type="EMBL" id="KJE95200.1"/>
    </source>
</evidence>
<dbReference type="GO" id="GO:0016705">
    <property type="term" value="F:oxidoreductase activity, acting on paired donors, with incorporation or reduction of molecular oxygen"/>
    <property type="evidence" value="ECO:0007669"/>
    <property type="project" value="InterPro"/>
</dbReference>
<dbReference type="InterPro" id="IPR017972">
    <property type="entry name" value="Cyt_P450_CS"/>
</dbReference>
<name>A0A0D2WSL5_CAPO3</name>
<dbReference type="OMA" id="VLHQYTE"/>
<comment type="similarity">
    <text evidence="1 8">Belongs to the cytochrome P450 family.</text>
</comment>
<keyword evidence="2 7" id="KW-0349">Heme</keyword>
<dbReference type="Gene3D" id="1.10.630.10">
    <property type="entry name" value="Cytochrome P450"/>
    <property type="match status" value="1"/>
</dbReference>
<dbReference type="eggNOG" id="KOG0157">
    <property type="taxonomic scope" value="Eukaryota"/>
</dbReference>
<keyword evidence="10" id="KW-1185">Reference proteome</keyword>
<feature type="binding site" description="axial binding residue" evidence="7">
    <location>
        <position position="427"/>
    </location>
    <ligand>
        <name>heme</name>
        <dbReference type="ChEBI" id="CHEBI:30413"/>
    </ligand>
    <ligandPart>
        <name>Fe</name>
        <dbReference type="ChEBI" id="CHEBI:18248"/>
    </ligandPart>
</feature>
<evidence type="ECO:0000313" key="10">
    <source>
        <dbReference type="Proteomes" id="UP000008743"/>
    </source>
</evidence>
<comment type="cofactor">
    <cofactor evidence="7">
        <name>heme</name>
        <dbReference type="ChEBI" id="CHEBI:30413"/>
    </cofactor>
</comment>
<evidence type="ECO:0000256" key="4">
    <source>
        <dbReference type="ARBA" id="ARBA00023002"/>
    </source>
</evidence>
<dbReference type="GO" id="GO:0020037">
    <property type="term" value="F:heme binding"/>
    <property type="evidence" value="ECO:0007669"/>
    <property type="project" value="InterPro"/>
</dbReference>
<evidence type="ECO:0000256" key="8">
    <source>
        <dbReference type="RuleBase" id="RU000461"/>
    </source>
</evidence>
<dbReference type="Proteomes" id="UP000008743">
    <property type="component" value="Unassembled WGS sequence"/>
</dbReference>
<dbReference type="EMBL" id="KE346368">
    <property type="protein sequence ID" value="KJE95200.1"/>
    <property type="molecule type" value="Genomic_DNA"/>
</dbReference>
<organism evidence="9 10">
    <name type="scientific">Capsaspora owczarzaki (strain ATCC 30864)</name>
    <dbReference type="NCBI Taxonomy" id="595528"/>
    <lineage>
        <taxon>Eukaryota</taxon>
        <taxon>Filasterea</taxon>
        <taxon>Capsaspora</taxon>
    </lineage>
</organism>
<evidence type="ECO:0000256" key="7">
    <source>
        <dbReference type="PIRSR" id="PIRSR602401-1"/>
    </source>
</evidence>
<dbReference type="InterPro" id="IPR001128">
    <property type="entry name" value="Cyt_P450"/>
</dbReference>
<dbReference type="PANTHER" id="PTHR24291:SF50">
    <property type="entry name" value="BIFUNCTIONAL ALBAFLAVENONE MONOOXYGENASE_TERPENE SYNTHASE"/>
    <property type="match status" value="1"/>
</dbReference>
<dbReference type="InterPro" id="IPR036396">
    <property type="entry name" value="Cyt_P450_sf"/>
</dbReference>
<dbReference type="PRINTS" id="PR00463">
    <property type="entry name" value="EP450I"/>
</dbReference>